<evidence type="ECO:0000313" key="2">
    <source>
        <dbReference type="EMBL" id="GMS82387.1"/>
    </source>
</evidence>
<dbReference type="Proteomes" id="UP001432027">
    <property type="component" value="Unassembled WGS sequence"/>
</dbReference>
<feature type="compositionally biased region" description="Low complexity" evidence="1">
    <location>
        <begin position="20"/>
        <end position="33"/>
    </location>
</feature>
<proteinExistence type="predicted"/>
<gene>
    <name evidence="2" type="ORF">PENTCL1PPCAC_4562</name>
</gene>
<reference evidence="2" key="1">
    <citation type="submission" date="2023-10" db="EMBL/GenBank/DDBJ databases">
        <title>Genome assembly of Pristionchus species.</title>
        <authorList>
            <person name="Yoshida K."/>
            <person name="Sommer R.J."/>
        </authorList>
    </citation>
    <scope>NUCLEOTIDE SEQUENCE</scope>
    <source>
        <strain evidence="2">RS0144</strain>
    </source>
</reference>
<protein>
    <submittedName>
        <fullName evidence="2">Uncharacterized protein</fullName>
    </submittedName>
</protein>
<sequence>MPIDRPSGYRTSTPSRLEDTVATAAAATTTAERSAAEGGKRGAMGSIYAHSPSLISPLQYPSRRVDSCAHSPYLLAPLRYADRSPNYRTRRTTISTRLFWPLLAFSRGLVDRVGRSTVLSR</sequence>
<feature type="region of interest" description="Disordered" evidence="1">
    <location>
        <begin position="1"/>
        <end position="43"/>
    </location>
</feature>
<organism evidence="2 3">
    <name type="scientific">Pristionchus entomophagus</name>
    <dbReference type="NCBI Taxonomy" id="358040"/>
    <lineage>
        <taxon>Eukaryota</taxon>
        <taxon>Metazoa</taxon>
        <taxon>Ecdysozoa</taxon>
        <taxon>Nematoda</taxon>
        <taxon>Chromadorea</taxon>
        <taxon>Rhabditida</taxon>
        <taxon>Rhabditina</taxon>
        <taxon>Diplogasteromorpha</taxon>
        <taxon>Diplogasteroidea</taxon>
        <taxon>Neodiplogasteridae</taxon>
        <taxon>Pristionchus</taxon>
    </lineage>
</organism>
<evidence type="ECO:0000313" key="3">
    <source>
        <dbReference type="Proteomes" id="UP001432027"/>
    </source>
</evidence>
<accession>A0AAV5SIB0</accession>
<keyword evidence="3" id="KW-1185">Reference proteome</keyword>
<dbReference type="EMBL" id="BTSX01000002">
    <property type="protein sequence ID" value="GMS82387.1"/>
    <property type="molecule type" value="Genomic_DNA"/>
</dbReference>
<evidence type="ECO:0000256" key="1">
    <source>
        <dbReference type="SAM" id="MobiDB-lite"/>
    </source>
</evidence>
<comment type="caution">
    <text evidence="2">The sequence shown here is derived from an EMBL/GenBank/DDBJ whole genome shotgun (WGS) entry which is preliminary data.</text>
</comment>
<name>A0AAV5SIB0_9BILA</name>
<feature type="non-terminal residue" evidence="2">
    <location>
        <position position="121"/>
    </location>
</feature>
<dbReference type="AlphaFoldDB" id="A0AAV5SIB0"/>